<gene>
    <name evidence="2" type="ORF">N865_01265</name>
</gene>
<reference evidence="2 3" key="1">
    <citation type="submission" date="2013-08" db="EMBL/GenBank/DDBJ databases">
        <title>Intrasporangium oryzae NRRL B-24470.</title>
        <authorList>
            <person name="Liu H."/>
            <person name="Wang G."/>
        </authorList>
    </citation>
    <scope>NUCLEOTIDE SEQUENCE [LARGE SCALE GENOMIC DNA]</scope>
    <source>
        <strain evidence="2 3">NRRL B-24470</strain>
    </source>
</reference>
<accession>W9G474</accession>
<proteinExistence type="predicted"/>
<dbReference type="eggNOG" id="COG4487">
    <property type="taxonomic scope" value="Bacteria"/>
</dbReference>
<dbReference type="Pfam" id="PF09903">
    <property type="entry name" value="DUF2130"/>
    <property type="match status" value="1"/>
</dbReference>
<evidence type="ECO:0000313" key="2">
    <source>
        <dbReference type="EMBL" id="EWS99577.1"/>
    </source>
</evidence>
<keyword evidence="3" id="KW-1185">Reference proteome</keyword>
<dbReference type="RefSeq" id="WP_034810265.1">
    <property type="nucleotide sequence ID" value="NZ_AWSA01000104.1"/>
</dbReference>
<protein>
    <recommendedName>
        <fullName evidence="4">DUF2130 domain-containing protein</fullName>
    </recommendedName>
</protein>
<feature type="coiled-coil region" evidence="1">
    <location>
        <begin position="75"/>
        <end position="178"/>
    </location>
</feature>
<dbReference type="Proteomes" id="UP000019489">
    <property type="component" value="Unassembled WGS sequence"/>
</dbReference>
<name>W9G474_9MICO</name>
<evidence type="ECO:0000313" key="3">
    <source>
        <dbReference type="Proteomes" id="UP000019489"/>
    </source>
</evidence>
<organism evidence="2 3">
    <name type="scientific">Intrasporangium oryzae NRRL B-24470</name>
    <dbReference type="NCBI Taxonomy" id="1386089"/>
    <lineage>
        <taxon>Bacteria</taxon>
        <taxon>Bacillati</taxon>
        <taxon>Actinomycetota</taxon>
        <taxon>Actinomycetes</taxon>
        <taxon>Micrococcales</taxon>
        <taxon>Intrasporangiaceae</taxon>
        <taxon>Intrasporangium</taxon>
    </lineage>
</organism>
<dbReference type="InterPro" id="IPR019219">
    <property type="entry name" value="DUF2130"/>
</dbReference>
<evidence type="ECO:0000256" key="1">
    <source>
        <dbReference type="SAM" id="Coils"/>
    </source>
</evidence>
<comment type="caution">
    <text evidence="2">The sequence shown here is derived from an EMBL/GenBank/DDBJ whole genome shotgun (WGS) entry which is preliminary data.</text>
</comment>
<dbReference type="EMBL" id="AWSA01000104">
    <property type="protein sequence ID" value="EWS99577.1"/>
    <property type="molecule type" value="Genomic_DNA"/>
</dbReference>
<dbReference type="OrthoDB" id="9765972at2"/>
<dbReference type="AlphaFoldDB" id="W9G474"/>
<keyword evidence="1" id="KW-0175">Coiled coil</keyword>
<evidence type="ECO:0008006" key="4">
    <source>
        <dbReference type="Google" id="ProtNLM"/>
    </source>
</evidence>
<sequence>MSTITATSARAKAPLQICPFCGQSLDKGAAARLATALKEAKHERDAEVQHLVDQGVIDAKATLLAERDRRLALMRQEHKEALSRLQEQARTEEHERDVAQARAKAIEEELRQERQNRNAAVLEEVTKAEEVMRRQLKEEYEDQAAKQEASRDQLRRIIDRLKAEKDQLRQELEEVRPQVRGDMDEDKLVSVLSRAFEGDDIQRNAARRGADVLHTVNYGVGGGQKQAGLIVYECKDTKNWLNDFITQARTSRDLHHAQYAVLVTHAFPSKESRPLFVRDNVIVVEPDRDRVVAVASLLRSLAIEIARAQSRTTDRSAATQLFDYVKSADFHHAVQFVYDARKRLESLLQKEQRSHQKDWAAREKLYRDFAERVLQVESHIGAIIQGDSTAST</sequence>